<feature type="transmembrane region" description="Helical" evidence="6">
    <location>
        <begin position="141"/>
        <end position="164"/>
    </location>
</feature>
<feature type="transmembrane region" description="Helical" evidence="6">
    <location>
        <begin position="450"/>
        <end position="473"/>
    </location>
</feature>
<keyword evidence="8" id="KW-1185">Reference proteome</keyword>
<dbReference type="Pfam" id="PF00854">
    <property type="entry name" value="PTR2"/>
    <property type="match status" value="1"/>
</dbReference>
<keyword evidence="3 6" id="KW-0812">Transmembrane</keyword>
<accession>A0ABU6RJB7</accession>
<comment type="similarity">
    <text evidence="2">Belongs to the major facilitator superfamily. Proton-dependent oligopeptide transporter (POT/PTR) (TC 2.A.17) family.</text>
</comment>
<feature type="transmembrane region" description="Helical" evidence="6">
    <location>
        <begin position="116"/>
        <end position="135"/>
    </location>
</feature>
<dbReference type="SUPFAM" id="SSF103473">
    <property type="entry name" value="MFS general substrate transporter"/>
    <property type="match status" value="1"/>
</dbReference>
<gene>
    <name evidence="7" type="ORF">PIB30_055087</name>
</gene>
<keyword evidence="5 6" id="KW-0472">Membrane</keyword>
<dbReference type="Proteomes" id="UP001341840">
    <property type="component" value="Unassembled WGS sequence"/>
</dbReference>
<feature type="transmembrane region" description="Helical" evidence="6">
    <location>
        <begin position="210"/>
        <end position="230"/>
    </location>
</feature>
<proteinExistence type="inferred from homology"/>
<evidence type="ECO:0000256" key="6">
    <source>
        <dbReference type="SAM" id="Phobius"/>
    </source>
</evidence>
<dbReference type="InterPro" id="IPR000109">
    <property type="entry name" value="POT_fam"/>
</dbReference>
<organism evidence="7 8">
    <name type="scientific">Stylosanthes scabra</name>
    <dbReference type="NCBI Taxonomy" id="79078"/>
    <lineage>
        <taxon>Eukaryota</taxon>
        <taxon>Viridiplantae</taxon>
        <taxon>Streptophyta</taxon>
        <taxon>Embryophyta</taxon>
        <taxon>Tracheophyta</taxon>
        <taxon>Spermatophyta</taxon>
        <taxon>Magnoliopsida</taxon>
        <taxon>eudicotyledons</taxon>
        <taxon>Gunneridae</taxon>
        <taxon>Pentapetalae</taxon>
        <taxon>rosids</taxon>
        <taxon>fabids</taxon>
        <taxon>Fabales</taxon>
        <taxon>Fabaceae</taxon>
        <taxon>Papilionoideae</taxon>
        <taxon>50 kb inversion clade</taxon>
        <taxon>dalbergioids sensu lato</taxon>
        <taxon>Dalbergieae</taxon>
        <taxon>Pterocarpus clade</taxon>
        <taxon>Stylosanthes</taxon>
    </lineage>
</organism>
<feature type="transmembrane region" description="Helical" evidence="6">
    <location>
        <begin position="328"/>
        <end position="347"/>
    </location>
</feature>
<feature type="transmembrane region" description="Helical" evidence="6">
    <location>
        <begin position="409"/>
        <end position="430"/>
    </location>
</feature>
<evidence type="ECO:0000256" key="4">
    <source>
        <dbReference type="ARBA" id="ARBA00022989"/>
    </source>
</evidence>
<dbReference type="EMBL" id="JASCZI010030634">
    <property type="protein sequence ID" value="MED6124020.1"/>
    <property type="molecule type" value="Genomic_DNA"/>
</dbReference>
<sequence length="575" mass="64111">MEHLEESITLLEDGFLQDEDSTHTGDGTVNIKGEVAVKSEGGTWKACPFVLGTFFCERLAYYGIASNLVTYLTTRLHEGPVSAARNVTTFQGTCYLTPLIGSFFADAYWGRYRTIVVFYGIYLIGICMLTLSAILSAQSAVFFLGIYLIAVGTGGIKPCIWPFGADQFDDTDHKERASKALFFNWNYFTSNIGALIATTILVWTEENVGWGIGYGIAASFIAIGIIVFFLGTRTYRFLRPGGSPITRICQVIVASLHKRKLEVPQDSSLLYETLAENSFVEGSLKLEHTNGLRCLDKAAVKSDIEKGREEVTNPWRLCTVTQVEELKILIRMIPIWATGIIFSAVYAQMSSLFVEQGKLMDRSIGSFRIPAASLSTFNIGGVIIWVLIYDRVIVKVARHFTGNARGFTVLQRMGIGLFLSITCMSAAAILESKRLQIAQEHGLVDKDVSVPLSILWQVPQYFLLGAAEVFNFIGQHEFFYEEAPDRMRSFCSALALLTNSLGNYLSSLVVTIVAKLTTEDGSHGWLPDNLNEGHLDYFFWLLAALSFLNMLVYIAYARMYKQKKAYNRNVPQRVN</sequence>
<dbReference type="PANTHER" id="PTHR11654">
    <property type="entry name" value="OLIGOPEPTIDE TRANSPORTER-RELATED"/>
    <property type="match status" value="1"/>
</dbReference>
<evidence type="ECO:0000256" key="3">
    <source>
        <dbReference type="ARBA" id="ARBA00022692"/>
    </source>
</evidence>
<evidence type="ECO:0000256" key="5">
    <source>
        <dbReference type="ARBA" id="ARBA00023136"/>
    </source>
</evidence>
<comment type="subcellular location">
    <subcellularLocation>
        <location evidence="1">Membrane</location>
        <topology evidence="1">Multi-pass membrane protein</topology>
    </subcellularLocation>
</comment>
<keyword evidence="4 6" id="KW-1133">Transmembrane helix</keyword>
<comment type="caution">
    <text evidence="7">The sequence shown here is derived from an EMBL/GenBank/DDBJ whole genome shotgun (WGS) entry which is preliminary data.</text>
</comment>
<evidence type="ECO:0000256" key="2">
    <source>
        <dbReference type="ARBA" id="ARBA00005982"/>
    </source>
</evidence>
<feature type="transmembrane region" description="Helical" evidence="6">
    <location>
        <begin position="537"/>
        <end position="556"/>
    </location>
</feature>
<evidence type="ECO:0000313" key="7">
    <source>
        <dbReference type="EMBL" id="MED6124020.1"/>
    </source>
</evidence>
<feature type="transmembrane region" description="Helical" evidence="6">
    <location>
        <begin position="185"/>
        <end position="204"/>
    </location>
</feature>
<dbReference type="InterPro" id="IPR036259">
    <property type="entry name" value="MFS_trans_sf"/>
</dbReference>
<evidence type="ECO:0000313" key="8">
    <source>
        <dbReference type="Proteomes" id="UP001341840"/>
    </source>
</evidence>
<evidence type="ECO:0000256" key="1">
    <source>
        <dbReference type="ARBA" id="ARBA00004141"/>
    </source>
</evidence>
<feature type="transmembrane region" description="Helical" evidence="6">
    <location>
        <begin position="494"/>
        <end position="517"/>
    </location>
</feature>
<feature type="transmembrane region" description="Helical" evidence="6">
    <location>
        <begin position="367"/>
        <end position="388"/>
    </location>
</feature>
<reference evidence="7 8" key="1">
    <citation type="journal article" date="2023" name="Plants (Basel)">
        <title>Bridging the Gap: Combining Genomics and Transcriptomics Approaches to Understand Stylosanthes scabra, an Orphan Legume from the Brazilian Caatinga.</title>
        <authorList>
            <person name="Ferreira-Neto J.R.C."/>
            <person name="da Silva M.D."/>
            <person name="Binneck E."/>
            <person name="de Melo N.F."/>
            <person name="da Silva R.H."/>
            <person name="de Melo A.L.T.M."/>
            <person name="Pandolfi V."/>
            <person name="Bustamante F.O."/>
            <person name="Brasileiro-Vidal A.C."/>
            <person name="Benko-Iseppon A.M."/>
        </authorList>
    </citation>
    <scope>NUCLEOTIDE SEQUENCE [LARGE SCALE GENOMIC DNA]</scope>
    <source>
        <tissue evidence="7">Leaves</tissue>
    </source>
</reference>
<dbReference type="Gene3D" id="1.20.1250.20">
    <property type="entry name" value="MFS general substrate transporter like domains"/>
    <property type="match status" value="1"/>
</dbReference>
<name>A0ABU6RJB7_9FABA</name>
<protein>
    <submittedName>
        <fullName evidence="7">Uncharacterized protein</fullName>
    </submittedName>
</protein>